<feature type="region of interest" description="Disordered" evidence="1">
    <location>
        <begin position="39"/>
        <end position="150"/>
    </location>
</feature>
<accession>A0A014PLZ1</accession>
<dbReference type="EMBL" id="JELW01000035">
    <property type="protein sequence ID" value="EXU97610.1"/>
    <property type="molecule type" value="Genomic_DNA"/>
</dbReference>
<evidence type="ECO:0000313" key="4">
    <source>
        <dbReference type="Proteomes" id="UP000030151"/>
    </source>
</evidence>
<feature type="chain" id="PRO_5001473677" evidence="2">
    <location>
        <begin position="21"/>
        <end position="254"/>
    </location>
</feature>
<comment type="caution">
    <text evidence="3">The sequence shown here is derived from an EMBL/GenBank/DDBJ whole genome shotgun (WGS) entry which is preliminary data.</text>
</comment>
<organism evidence="3 4">
    <name type="scientific">Metarhizium robertsii</name>
    <dbReference type="NCBI Taxonomy" id="568076"/>
    <lineage>
        <taxon>Eukaryota</taxon>
        <taxon>Fungi</taxon>
        <taxon>Dikarya</taxon>
        <taxon>Ascomycota</taxon>
        <taxon>Pezizomycotina</taxon>
        <taxon>Sordariomycetes</taxon>
        <taxon>Hypocreomycetidae</taxon>
        <taxon>Hypocreales</taxon>
        <taxon>Clavicipitaceae</taxon>
        <taxon>Metarhizium</taxon>
    </lineage>
</organism>
<evidence type="ECO:0000256" key="2">
    <source>
        <dbReference type="SAM" id="SignalP"/>
    </source>
</evidence>
<feature type="compositionally biased region" description="Basic and acidic residues" evidence="1">
    <location>
        <begin position="116"/>
        <end position="128"/>
    </location>
</feature>
<dbReference type="AlphaFoldDB" id="A0A014PLZ1"/>
<name>A0A014PLZ1_9HYPO</name>
<feature type="signal peptide" evidence="2">
    <location>
        <begin position="1"/>
        <end position="20"/>
    </location>
</feature>
<proteinExistence type="predicted"/>
<dbReference type="HOGENOM" id="CLU_1111619_0_0_1"/>
<dbReference type="OrthoDB" id="4940841at2759"/>
<keyword evidence="2" id="KW-0732">Signal</keyword>
<dbReference type="Proteomes" id="UP000030151">
    <property type="component" value="Unassembled WGS sequence"/>
</dbReference>
<gene>
    <name evidence="3" type="ORF">X797_009330</name>
</gene>
<evidence type="ECO:0000256" key="1">
    <source>
        <dbReference type="SAM" id="MobiDB-lite"/>
    </source>
</evidence>
<sequence length="254" mass="27650">MRAPSAVLAIAFSLCLSSSAAPFNIVEVPTFVHEEPGFPLEGAAPPLEGSPEVPFLLEGPETWRPELETPPTFTPEGSPPPEGEIQPERQDAAAPEGSPPPPPPEGDAPPDSNEIPEYREEGRTPIDPKHRHAGFWDSFDPNVPEKDDAPTTRVYYTTKYTEGGIKNQGGSRNIAATIHGSNEQFIIDNMRKWSGDTLEAKRSKSNPRIIVVSPVKPVKTVNEAIEVNKWAKNLVQSNTKGKGKGKGPKLTKMY</sequence>
<protein>
    <submittedName>
        <fullName evidence="3">Uncharacterized protein</fullName>
    </submittedName>
</protein>
<evidence type="ECO:0000313" key="3">
    <source>
        <dbReference type="EMBL" id="EXU97610.1"/>
    </source>
</evidence>
<feature type="compositionally biased region" description="Pro residues" evidence="1">
    <location>
        <begin position="97"/>
        <end position="107"/>
    </location>
</feature>
<reference evidence="3 4" key="1">
    <citation type="submission" date="2014-02" db="EMBL/GenBank/DDBJ databases">
        <title>The genome sequence of the entomopathogenic fungus Metarhizium robertsii ARSEF 2575.</title>
        <authorList>
            <person name="Giuliano Garisto Donzelli B."/>
            <person name="Roe B.A."/>
            <person name="Macmil S.L."/>
            <person name="Krasnoff S.B."/>
            <person name="Gibson D.M."/>
        </authorList>
    </citation>
    <scope>NUCLEOTIDE SEQUENCE [LARGE SCALE GENOMIC DNA]</scope>
    <source>
        <strain evidence="3 4">ARSEF 2575</strain>
    </source>
</reference>